<dbReference type="RefSeq" id="WP_015360015.1">
    <property type="nucleotide sequence ID" value="NZ_CP014672.1"/>
</dbReference>
<gene>
    <name evidence="2" type="ORF">CSTERTH_11420</name>
</gene>
<dbReference type="InterPro" id="IPR004843">
    <property type="entry name" value="Calcineurin-like_PHP"/>
</dbReference>
<evidence type="ECO:0000313" key="2">
    <source>
        <dbReference type="EMBL" id="ANW99598.1"/>
    </source>
</evidence>
<name>A0A1B1YFR0_THEST</name>
<accession>A0A1B1YFR0</accession>
<evidence type="ECO:0000313" key="3">
    <source>
        <dbReference type="Proteomes" id="UP000092971"/>
    </source>
</evidence>
<feature type="domain" description="Calcineurin-like phosphoesterase" evidence="1">
    <location>
        <begin position="1"/>
        <end position="200"/>
    </location>
</feature>
<dbReference type="InterPro" id="IPR051158">
    <property type="entry name" value="Metallophosphoesterase_sf"/>
</dbReference>
<organism evidence="2 3">
    <name type="scientific">Thermoclostridium stercorarium subsp. thermolacticum DSM 2910</name>
    <dbReference type="NCBI Taxonomy" id="1121336"/>
    <lineage>
        <taxon>Bacteria</taxon>
        <taxon>Bacillati</taxon>
        <taxon>Bacillota</taxon>
        <taxon>Clostridia</taxon>
        <taxon>Eubacteriales</taxon>
        <taxon>Oscillospiraceae</taxon>
        <taxon>Thermoclostridium</taxon>
    </lineage>
</organism>
<dbReference type="Gene3D" id="3.60.21.10">
    <property type="match status" value="1"/>
</dbReference>
<proteinExistence type="predicted"/>
<dbReference type="PIRSF" id="PIRSF033094">
    <property type="entry name" value="Pesterase_CT488"/>
    <property type="match status" value="1"/>
</dbReference>
<dbReference type="InterPro" id="IPR029052">
    <property type="entry name" value="Metallo-depent_PP-like"/>
</dbReference>
<dbReference type="EMBL" id="CP014672">
    <property type="protein sequence ID" value="ANW99598.1"/>
    <property type="molecule type" value="Genomic_DNA"/>
</dbReference>
<evidence type="ECO:0000259" key="1">
    <source>
        <dbReference type="Pfam" id="PF00149"/>
    </source>
</evidence>
<dbReference type="Proteomes" id="UP000092971">
    <property type="component" value="Chromosome"/>
</dbReference>
<reference evidence="2 3" key="1">
    <citation type="submission" date="2016-02" db="EMBL/GenBank/DDBJ databases">
        <title>Comparison of Clostridium stercorarium subspecies using comparative genomics and transcriptomics.</title>
        <authorList>
            <person name="Schellenberg J."/>
            <person name="Thallinger G."/>
            <person name="Levin D.B."/>
            <person name="Zhang X."/>
            <person name="Alvare G."/>
            <person name="Fristensky B."/>
            <person name="Sparling R."/>
        </authorList>
    </citation>
    <scope>NUCLEOTIDE SEQUENCE [LARGE SCALE GENOMIC DNA]</scope>
    <source>
        <strain evidence="2 3">DSM 2910</strain>
    </source>
</reference>
<dbReference type="SUPFAM" id="SSF56300">
    <property type="entry name" value="Metallo-dependent phosphatases"/>
    <property type="match status" value="1"/>
</dbReference>
<dbReference type="OrthoDB" id="8610138at2"/>
<sequence length="236" mass="27166">MRVFAISDLHLSLAENKPMDIFDRVWENYMDRIRENWIKAVNDDDLVLIPGDISWATYIENSAPDFLYLEALPGKKIISKGNHDYWWTTHSKLNKFKESLSLNSIAFLHNNAFFYGSLAIVGTRGWKNPEDEDFSAEDEKIYNRELERLKISLKLTENFGGTKIAMLHYPPFSARGNPTGFVDIMKNYGVNICIYGHLHGKSSNSATEGEIDGIRYHLVSADYLKFEPLYLGEWLT</sequence>
<dbReference type="AlphaFoldDB" id="A0A1B1YFR0"/>
<protein>
    <submittedName>
        <fullName evidence="2">Serine/threonine protein phosphatase</fullName>
    </submittedName>
</protein>
<dbReference type="GO" id="GO:0016787">
    <property type="term" value="F:hydrolase activity"/>
    <property type="evidence" value="ECO:0007669"/>
    <property type="project" value="InterPro"/>
</dbReference>
<dbReference type="PANTHER" id="PTHR31302:SF22">
    <property type="entry name" value="PHOSPHOESTERASE"/>
    <property type="match status" value="1"/>
</dbReference>
<dbReference type="PANTHER" id="PTHR31302">
    <property type="entry name" value="TRANSMEMBRANE PROTEIN WITH METALLOPHOSPHOESTERASE DOMAIN-RELATED"/>
    <property type="match status" value="1"/>
</dbReference>
<dbReference type="InterPro" id="IPR014578">
    <property type="entry name" value="Pesterase_CT488"/>
</dbReference>
<dbReference type="Pfam" id="PF00149">
    <property type="entry name" value="Metallophos"/>
    <property type="match status" value="1"/>
</dbReference>